<evidence type="ECO:0000313" key="5">
    <source>
        <dbReference type="EMBL" id="CAH1232382.1"/>
    </source>
</evidence>
<feature type="compositionally biased region" description="Basic and acidic residues" evidence="3">
    <location>
        <begin position="53"/>
        <end position="71"/>
    </location>
</feature>
<dbReference type="InterPro" id="IPR028124">
    <property type="entry name" value="SMAP_dom"/>
</dbReference>
<name>A0A8J9YQS7_BRALA</name>
<proteinExistence type="inferred from homology"/>
<sequence>MRGRGRGRGRGRRHSPARRDRSGSSSGSASPTGDPALDAQDALRRRLERAKKKQQEKAEREKAEMEAKLESGEAAAGAPPSIAGVNPLLAGQQVTPQEAVCAAARAMQMKVAAETGIQVPSYYNPTAVNPMKYAEQMQKRKLLWAGKKEKKEGDAPAGTVWDKTKFHDEATQAKFRRLMGIHGEASGSGESHAPVEGPDIQQEQEKLFRSLEAQYELARGTTHTQKGVGLGFSSARQPGPTL</sequence>
<comment type="similarity">
    <text evidence="1">Belongs to the RSRC2 family.</text>
</comment>
<dbReference type="AlphaFoldDB" id="A0A8J9YQS7"/>
<feature type="region of interest" description="Disordered" evidence="3">
    <location>
        <begin position="1"/>
        <end position="78"/>
    </location>
</feature>
<feature type="region of interest" description="Disordered" evidence="3">
    <location>
        <begin position="184"/>
        <end position="206"/>
    </location>
</feature>
<feature type="region of interest" description="Disordered" evidence="3">
    <location>
        <begin position="218"/>
        <end position="242"/>
    </location>
</feature>
<reference evidence="5" key="1">
    <citation type="submission" date="2022-01" db="EMBL/GenBank/DDBJ databases">
        <authorList>
            <person name="Braso-Vives M."/>
        </authorList>
    </citation>
    <scope>NUCLEOTIDE SEQUENCE</scope>
</reference>
<dbReference type="OrthoDB" id="1928974at2759"/>
<gene>
    <name evidence="5" type="primary">RSRC2</name>
    <name evidence="5" type="ORF">BLAG_LOCUS1535</name>
</gene>
<dbReference type="Pfam" id="PF15477">
    <property type="entry name" value="SMAP"/>
    <property type="match status" value="1"/>
</dbReference>
<protein>
    <recommendedName>
        <fullName evidence="2">Arginine/serine-rich coiled-coil protein 2</fullName>
    </recommendedName>
</protein>
<dbReference type="PANTHER" id="PTHR22426:SF2">
    <property type="entry name" value="ARGININE_SERINE-RICH COILED-COIL PROTEIN 2"/>
    <property type="match status" value="1"/>
</dbReference>
<evidence type="ECO:0000259" key="4">
    <source>
        <dbReference type="Pfam" id="PF15477"/>
    </source>
</evidence>
<organism evidence="5 6">
    <name type="scientific">Branchiostoma lanceolatum</name>
    <name type="common">Common lancelet</name>
    <name type="synonym">Amphioxus lanceolatum</name>
    <dbReference type="NCBI Taxonomy" id="7740"/>
    <lineage>
        <taxon>Eukaryota</taxon>
        <taxon>Metazoa</taxon>
        <taxon>Chordata</taxon>
        <taxon>Cephalochordata</taxon>
        <taxon>Leptocardii</taxon>
        <taxon>Amphioxiformes</taxon>
        <taxon>Branchiostomatidae</taxon>
        <taxon>Branchiostoma</taxon>
    </lineage>
</organism>
<evidence type="ECO:0000256" key="2">
    <source>
        <dbReference type="ARBA" id="ARBA00040671"/>
    </source>
</evidence>
<dbReference type="EMBL" id="OV696686">
    <property type="protein sequence ID" value="CAH1232382.1"/>
    <property type="molecule type" value="Genomic_DNA"/>
</dbReference>
<evidence type="ECO:0000256" key="1">
    <source>
        <dbReference type="ARBA" id="ARBA00038176"/>
    </source>
</evidence>
<feature type="compositionally biased region" description="Low complexity" evidence="3">
    <location>
        <begin position="23"/>
        <end position="36"/>
    </location>
</feature>
<evidence type="ECO:0000313" key="6">
    <source>
        <dbReference type="Proteomes" id="UP000838412"/>
    </source>
</evidence>
<dbReference type="Proteomes" id="UP000838412">
    <property type="component" value="Chromosome 1"/>
</dbReference>
<keyword evidence="6" id="KW-1185">Reference proteome</keyword>
<dbReference type="PANTHER" id="PTHR22426">
    <property type="entry name" value="ARGININE_SERINE-RICH COILED-COIL PROTEIN 2"/>
    <property type="match status" value="1"/>
</dbReference>
<accession>A0A8J9YQS7</accession>
<feature type="domain" description="Small acidic protein-like" evidence="4">
    <location>
        <begin position="161"/>
        <end position="231"/>
    </location>
</feature>
<evidence type="ECO:0000256" key="3">
    <source>
        <dbReference type="SAM" id="MobiDB-lite"/>
    </source>
</evidence>
<feature type="compositionally biased region" description="Basic residues" evidence="3">
    <location>
        <begin position="1"/>
        <end position="16"/>
    </location>
</feature>